<gene>
    <name evidence="2" type="ORF">UW52_C0066G0003</name>
</gene>
<accession>A0A0G1IEI8</accession>
<name>A0A0G1IEI8_9BACT</name>
<dbReference type="Pfam" id="PF04977">
    <property type="entry name" value="DivIC"/>
    <property type="match status" value="1"/>
</dbReference>
<dbReference type="Proteomes" id="UP000034521">
    <property type="component" value="Unassembled WGS sequence"/>
</dbReference>
<feature type="coiled-coil region" evidence="1">
    <location>
        <begin position="34"/>
        <end position="61"/>
    </location>
</feature>
<evidence type="ECO:0000313" key="2">
    <source>
        <dbReference type="EMBL" id="KKT57600.1"/>
    </source>
</evidence>
<dbReference type="AlphaFoldDB" id="A0A0G1IEI8"/>
<sequence>MKGKIRWIILLVSIFMIISLSRSVVDLWERRNIVQEEQKRLSQLEKKHEELTKKLEMVQTSAFVEKEARDRLGMAKEGETIIIMGESPLPQNTGKAPQPGNSPMLPNWKQWWKIFF</sequence>
<comment type="caution">
    <text evidence="2">The sequence shown here is derived from an EMBL/GenBank/DDBJ whole genome shotgun (WGS) entry which is preliminary data.</text>
</comment>
<organism evidence="2 3">
    <name type="scientific">Candidatus Gottesmanbacteria bacterium GW2011_GWA1_44_24b</name>
    <dbReference type="NCBI Taxonomy" id="1618437"/>
    <lineage>
        <taxon>Bacteria</taxon>
        <taxon>Candidatus Gottesmaniibacteriota</taxon>
    </lineage>
</organism>
<keyword evidence="1" id="KW-0175">Coiled coil</keyword>
<evidence type="ECO:0000256" key="1">
    <source>
        <dbReference type="SAM" id="Coils"/>
    </source>
</evidence>
<reference evidence="2 3" key="1">
    <citation type="journal article" date="2015" name="Nature">
        <title>rRNA introns, odd ribosomes, and small enigmatic genomes across a large radiation of phyla.</title>
        <authorList>
            <person name="Brown C.T."/>
            <person name="Hug L.A."/>
            <person name="Thomas B.C."/>
            <person name="Sharon I."/>
            <person name="Castelle C.J."/>
            <person name="Singh A."/>
            <person name="Wilkins M.J."/>
            <person name="Williams K.H."/>
            <person name="Banfield J.F."/>
        </authorList>
    </citation>
    <scope>NUCLEOTIDE SEQUENCE [LARGE SCALE GENOMIC DNA]</scope>
</reference>
<evidence type="ECO:0000313" key="3">
    <source>
        <dbReference type="Proteomes" id="UP000034521"/>
    </source>
</evidence>
<protein>
    <submittedName>
        <fullName evidence="2">Septum formation initiator</fullName>
    </submittedName>
</protein>
<dbReference type="InterPro" id="IPR007060">
    <property type="entry name" value="FtsL/DivIC"/>
</dbReference>
<proteinExistence type="predicted"/>
<dbReference type="EMBL" id="LCIQ01000066">
    <property type="protein sequence ID" value="KKT57600.1"/>
    <property type="molecule type" value="Genomic_DNA"/>
</dbReference>